<protein>
    <submittedName>
        <fullName evidence="1">Uncharacterized protein</fullName>
    </submittedName>
</protein>
<dbReference type="SUPFAM" id="SSF47413">
    <property type="entry name" value="lambda repressor-like DNA-binding domains"/>
    <property type="match status" value="1"/>
</dbReference>
<evidence type="ECO:0000313" key="2">
    <source>
        <dbReference type="Proteomes" id="UP000554286"/>
    </source>
</evidence>
<dbReference type="Proteomes" id="UP000554286">
    <property type="component" value="Unassembled WGS sequence"/>
</dbReference>
<dbReference type="GO" id="GO:0003677">
    <property type="term" value="F:DNA binding"/>
    <property type="evidence" value="ECO:0007669"/>
    <property type="project" value="InterPro"/>
</dbReference>
<accession>A0A7W6RGB7</accession>
<organism evidence="1 2">
    <name type="scientific">Roseospira visakhapatnamensis</name>
    <dbReference type="NCBI Taxonomy" id="390880"/>
    <lineage>
        <taxon>Bacteria</taxon>
        <taxon>Pseudomonadati</taxon>
        <taxon>Pseudomonadota</taxon>
        <taxon>Alphaproteobacteria</taxon>
        <taxon>Rhodospirillales</taxon>
        <taxon>Rhodospirillaceae</taxon>
        <taxon>Roseospira</taxon>
    </lineage>
</organism>
<proteinExistence type="predicted"/>
<gene>
    <name evidence="1" type="ORF">GGD89_003095</name>
</gene>
<name>A0A7W6RGB7_9PROT</name>
<sequence length="87" mass="9365">MGLSSHQLKKLEDAAVIIPVARLQVAAEVLGVSVGDFFPDETPEVAPQVDSSPMEHPQTRDLIEAYYAAPTSVRASFSALLTSLARR</sequence>
<dbReference type="InterPro" id="IPR010982">
    <property type="entry name" value="Lambda_DNA-bd_dom_sf"/>
</dbReference>
<evidence type="ECO:0000313" key="1">
    <source>
        <dbReference type="EMBL" id="MBB4267451.1"/>
    </source>
</evidence>
<comment type="caution">
    <text evidence="1">The sequence shown here is derived from an EMBL/GenBank/DDBJ whole genome shotgun (WGS) entry which is preliminary data.</text>
</comment>
<dbReference type="AlphaFoldDB" id="A0A7W6RGB7"/>
<keyword evidence="2" id="KW-1185">Reference proteome</keyword>
<dbReference type="EMBL" id="JACIGK010000027">
    <property type="protein sequence ID" value="MBB4267451.1"/>
    <property type="molecule type" value="Genomic_DNA"/>
</dbReference>
<reference evidence="1 2" key="1">
    <citation type="submission" date="2020-08" db="EMBL/GenBank/DDBJ databases">
        <title>Genome sequencing of Purple Non-Sulfur Bacteria from various extreme environments.</title>
        <authorList>
            <person name="Mayer M."/>
        </authorList>
    </citation>
    <scope>NUCLEOTIDE SEQUENCE [LARGE SCALE GENOMIC DNA]</scope>
    <source>
        <strain evidence="1 2">JA131</strain>
    </source>
</reference>